<dbReference type="Pfam" id="PF04545">
    <property type="entry name" value="Sigma70_r4"/>
    <property type="match status" value="1"/>
</dbReference>
<dbReference type="RefSeq" id="WP_204132198.1">
    <property type="nucleotide sequence ID" value="NZ_JAFDVD010000016.1"/>
</dbReference>
<feature type="domain" description="RNA polymerase sigma-70 region 2" evidence="6">
    <location>
        <begin position="49"/>
        <end position="117"/>
    </location>
</feature>
<evidence type="ECO:0000256" key="2">
    <source>
        <dbReference type="ARBA" id="ARBA00023082"/>
    </source>
</evidence>
<dbReference type="InterPro" id="IPR013325">
    <property type="entry name" value="RNA_pol_sigma_r2"/>
</dbReference>
<proteinExistence type="predicted"/>
<dbReference type="InterPro" id="IPR000943">
    <property type="entry name" value="RNA_pol_sigma70"/>
</dbReference>
<feature type="domain" description="RNA polymerase sigma-70 region 4" evidence="7">
    <location>
        <begin position="213"/>
        <end position="260"/>
    </location>
</feature>
<dbReference type="EMBL" id="JAFDVD010000016">
    <property type="protein sequence ID" value="MBM6401745.1"/>
    <property type="molecule type" value="Genomic_DNA"/>
</dbReference>
<evidence type="ECO:0000259" key="6">
    <source>
        <dbReference type="Pfam" id="PF04542"/>
    </source>
</evidence>
<evidence type="ECO:0000256" key="4">
    <source>
        <dbReference type="ARBA" id="ARBA00023163"/>
    </source>
</evidence>
<dbReference type="SUPFAM" id="SSF88946">
    <property type="entry name" value="Sigma2 domain of RNA polymerase sigma factors"/>
    <property type="match status" value="1"/>
</dbReference>
<comment type="caution">
    <text evidence="8">The sequence shown here is derived from an EMBL/GenBank/DDBJ whole genome shotgun (WGS) entry which is preliminary data.</text>
</comment>
<dbReference type="PANTHER" id="PTHR30385">
    <property type="entry name" value="SIGMA FACTOR F FLAGELLAR"/>
    <property type="match status" value="1"/>
</dbReference>
<dbReference type="CDD" id="cd06171">
    <property type="entry name" value="Sigma70_r4"/>
    <property type="match status" value="1"/>
</dbReference>
<dbReference type="NCBIfam" id="TIGR02937">
    <property type="entry name" value="sigma70-ECF"/>
    <property type="match status" value="1"/>
</dbReference>
<evidence type="ECO:0000256" key="5">
    <source>
        <dbReference type="SAM" id="MobiDB-lite"/>
    </source>
</evidence>
<reference evidence="8" key="1">
    <citation type="submission" date="2021-02" db="EMBL/GenBank/DDBJ databases">
        <title>Phycicoccus sp. MQZ13P-5T, whole genome shotgun sequence.</title>
        <authorList>
            <person name="Tuo L."/>
        </authorList>
    </citation>
    <scope>NUCLEOTIDE SEQUENCE</scope>
    <source>
        <strain evidence="8">MQZ13P-5</strain>
    </source>
</reference>
<keyword evidence="1" id="KW-0805">Transcription regulation</keyword>
<keyword evidence="9" id="KW-1185">Reference proteome</keyword>
<name>A0ABS2CPI0_9MICO</name>
<evidence type="ECO:0000259" key="7">
    <source>
        <dbReference type="Pfam" id="PF04545"/>
    </source>
</evidence>
<dbReference type="Proteomes" id="UP001430172">
    <property type="component" value="Unassembled WGS sequence"/>
</dbReference>
<dbReference type="PANTHER" id="PTHR30385:SF4">
    <property type="entry name" value="RNA POLYMERASE SIGMA-E FACTOR"/>
    <property type="match status" value="1"/>
</dbReference>
<keyword evidence="4" id="KW-0804">Transcription</keyword>
<dbReference type="Pfam" id="PF04542">
    <property type="entry name" value="Sigma70_r2"/>
    <property type="match status" value="1"/>
</dbReference>
<dbReference type="Gene3D" id="1.20.120.1810">
    <property type="match status" value="1"/>
</dbReference>
<evidence type="ECO:0000256" key="1">
    <source>
        <dbReference type="ARBA" id="ARBA00023015"/>
    </source>
</evidence>
<accession>A0ABS2CPI0</accession>
<dbReference type="InterPro" id="IPR014284">
    <property type="entry name" value="RNA_pol_sigma-70_dom"/>
</dbReference>
<dbReference type="Gene3D" id="1.20.140.160">
    <property type="match status" value="1"/>
</dbReference>
<evidence type="ECO:0000313" key="8">
    <source>
        <dbReference type="EMBL" id="MBM6401745.1"/>
    </source>
</evidence>
<sequence length="268" mass="28756">MSPHRPTSIRPLAAPTRPSGATADLEELLAAYERAAAPADRERLLADVVTATLPLADSLALRYTGRGIDTDDLLQVARTALVTAVLRYRPGAGRGFEAFAVPTVRGELKRHFRDAGWVVRPPRGLQELRAELVPAEDDLRQQLGRDATLAELARAVGRDLADVAEARATASAFTPSSLDAPSPAGGTAGDRLADPLDATDGVLLRAAVRAEVARLTPRERVIIRLRFVEERTQSEIGEAIGVSQMQVSRLLAGLLDRLRERLDALAAA</sequence>
<feature type="region of interest" description="Disordered" evidence="5">
    <location>
        <begin position="172"/>
        <end position="191"/>
    </location>
</feature>
<keyword evidence="3" id="KW-0238">DNA-binding</keyword>
<evidence type="ECO:0000256" key="3">
    <source>
        <dbReference type="ARBA" id="ARBA00023125"/>
    </source>
</evidence>
<dbReference type="InterPro" id="IPR007627">
    <property type="entry name" value="RNA_pol_sigma70_r2"/>
</dbReference>
<gene>
    <name evidence="8" type="ORF">JQN70_15220</name>
</gene>
<keyword evidence="2" id="KW-0731">Sigma factor</keyword>
<dbReference type="SUPFAM" id="SSF88659">
    <property type="entry name" value="Sigma3 and sigma4 domains of RNA polymerase sigma factors"/>
    <property type="match status" value="2"/>
</dbReference>
<organism evidence="8 9">
    <name type="scientific">Phycicoccus sonneratiae</name>
    <dbReference type="NCBI Taxonomy" id="2807628"/>
    <lineage>
        <taxon>Bacteria</taxon>
        <taxon>Bacillati</taxon>
        <taxon>Actinomycetota</taxon>
        <taxon>Actinomycetes</taxon>
        <taxon>Micrococcales</taxon>
        <taxon>Intrasporangiaceae</taxon>
        <taxon>Phycicoccus</taxon>
    </lineage>
</organism>
<protein>
    <submittedName>
        <fullName evidence="8">Sigma-70 family RNA polymerase sigma factor</fullName>
    </submittedName>
</protein>
<dbReference type="InterPro" id="IPR013324">
    <property type="entry name" value="RNA_pol_sigma_r3/r4-like"/>
</dbReference>
<dbReference type="PRINTS" id="PR00046">
    <property type="entry name" value="SIGMA70FCT"/>
</dbReference>
<evidence type="ECO:0000313" key="9">
    <source>
        <dbReference type="Proteomes" id="UP001430172"/>
    </source>
</evidence>
<dbReference type="InterPro" id="IPR007630">
    <property type="entry name" value="RNA_pol_sigma70_r4"/>
</dbReference>